<keyword evidence="7 8" id="KW-0472">Membrane</keyword>
<dbReference type="GO" id="GO:0022857">
    <property type="term" value="F:transmembrane transporter activity"/>
    <property type="evidence" value="ECO:0007669"/>
    <property type="project" value="InterPro"/>
</dbReference>
<dbReference type="RefSeq" id="WP_211040706.1">
    <property type="nucleotide sequence ID" value="NZ_JAELVF020000001.1"/>
</dbReference>
<reference evidence="11" key="1">
    <citation type="submission" date="2021-06" db="EMBL/GenBank/DDBJ databases">
        <title>Sequencing of actinobacteria type strains.</title>
        <authorList>
            <person name="Nguyen G.-S."/>
            <person name="Wentzel A."/>
        </authorList>
    </citation>
    <scope>NUCLEOTIDE SEQUENCE</scope>
    <source>
        <strain evidence="11">P38-E01</strain>
    </source>
</reference>
<evidence type="ECO:0000313" key="11">
    <source>
        <dbReference type="EMBL" id="MBU7596466.1"/>
    </source>
</evidence>
<evidence type="ECO:0000259" key="10">
    <source>
        <dbReference type="PROSITE" id="PS50928"/>
    </source>
</evidence>
<organism evidence="11 12">
    <name type="scientific">Streptomyces tardus</name>
    <dbReference type="NCBI Taxonomy" id="2780544"/>
    <lineage>
        <taxon>Bacteria</taxon>
        <taxon>Bacillati</taxon>
        <taxon>Actinomycetota</taxon>
        <taxon>Actinomycetes</taxon>
        <taxon>Kitasatosporales</taxon>
        <taxon>Streptomycetaceae</taxon>
        <taxon>Streptomyces</taxon>
    </lineage>
</organism>
<evidence type="ECO:0000256" key="5">
    <source>
        <dbReference type="ARBA" id="ARBA00022970"/>
    </source>
</evidence>
<keyword evidence="12" id="KW-1185">Reference proteome</keyword>
<dbReference type="PANTHER" id="PTHR30614">
    <property type="entry name" value="MEMBRANE COMPONENT OF AMINO ACID ABC TRANSPORTER"/>
    <property type="match status" value="1"/>
</dbReference>
<keyword evidence="4 8" id="KW-0812">Transmembrane</keyword>
<feature type="transmembrane region" description="Helical" evidence="8">
    <location>
        <begin position="280"/>
        <end position="302"/>
    </location>
</feature>
<gene>
    <name evidence="11" type="ORF">JGS22_002125</name>
</gene>
<name>A0A949N6I6_9ACTN</name>
<comment type="subcellular location">
    <subcellularLocation>
        <location evidence="1 8">Cell membrane</location>
        <topology evidence="1 8">Multi-pass membrane protein</topology>
    </subcellularLocation>
</comment>
<evidence type="ECO:0000256" key="3">
    <source>
        <dbReference type="ARBA" id="ARBA00022475"/>
    </source>
</evidence>
<feature type="transmembrane region" description="Helical" evidence="8">
    <location>
        <begin position="176"/>
        <end position="196"/>
    </location>
</feature>
<dbReference type="InterPro" id="IPR035906">
    <property type="entry name" value="MetI-like_sf"/>
</dbReference>
<feature type="domain" description="ABC transmembrane type-1" evidence="10">
    <location>
        <begin position="98"/>
        <end position="299"/>
    </location>
</feature>
<dbReference type="AlphaFoldDB" id="A0A949N6I6"/>
<dbReference type="Pfam" id="PF00528">
    <property type="entry name" value="BPD_transp_1"/>
    <property type="match status" value="1"/>
</dbReference>
<dbReference type="Gene3D" id="1.10.3720.10">
    <property type="entry name" value="MetI-like"/>
    <property type="match status" value="1"/>
</dbReference>
<comment type="caution">
    <text evidence="11">The sequence shown here is derived from an EMBL/GenBank/DDBJ whole genome shotgun (WGS) entry which is preliminary data.</text>
</comment>
<evidence type="ECO:0000256" key="4">
    <source>
        <dbReference type="ARBA" id="ARBA00022692"/>
    </source>
</evidence>
<dbReference type="Proteomes" id="UP000694501">
    <property type="component" value="Unassembled WGS sequence"/>
</dbReference>
<feature type="transmembrane region" description="Helical" evidence="8">
    <location>
        <begin position="58"/>
        <end position="82"/>
    </location>
</feature>
<dbReference type="NCBIfam" id="TIGR01726">
    <property type="entry name" value="HEQRo_perm_3TM"/>
    <property type="match status" value="1"/>
</dbReference>
<sequence length="340" mass="36684">MTEPTEPSAPKDTGKGLTKGPDTRKGPGAGSVPTATASGGRVPPAAITAIPVRHYGRWVSAAVVLGLLAALLYAFAGAKINWDVVGEYLTDGTVMRGAWETLKLTVLAMVIGVVLGMVLAVMRLSKNPVLSAVAWGYIWFFRGTPVLVQLFLWFNLALVFTYLDLGPFYKDEMNDVITPFVAALLGLALNEAAYMAEIGRAGIQSVDQGQTEAAQALGMSSAKTTRRIVLPQAMRVIIPPTGNEFINMLKTSSLAYVIGFNELFKASVDIGARNLAIVEMLMVVTIWYLVLTTVFSIGQFYLERHFARGSDRELPPTPIQRIKAQLTSFRTPSKVGGTTV</sequence>
<feature type="transmembrane region" description="Helical" evidence="8">
    <location>
        <begin position="102"/>
        <end position="122"/>
    </location>
</feature>
<evidence type="ECO:0000256" key="1">
    <source>
        <dbReference type="ARBA" id="ARBA00004651"/>
    </source>
</evidence>
<dbReference type="InterPro" id="IPR000515">
    <property type="entry name" value="MetI-like"/>
</dbReference>
<keyword evidence="5" id="KW-0029">Amino-acid transport</keyword>
<dbReference type="FunFam" id="1.10.3720.10:FF:000006">
    <property type="entry name" value="Glutamate/aspartate ABC transporter, permease protein GltK"/>
    <property type="match status" value="1"/>
</dbReference>
<dbReference type="GO" id="GO:0043190">
    <property type="term" value="C:ATP-binding cassette (ABC) transporter complex"/>
    <property type="evidence" value="ECO:0007669"/>
    <property type="project" value="InterPro"/>
</dbReference>
<dbReference type="EMBL" id="JAELVF020000001">
    <property type="protein sequence ID" value="MBU7596466.1"/>
    <property type="molecule type" value="Genomic_DNA"/>
</dbReference>
<dbReference type="InterPro" id="IPR043429">
    <property type="entry name" value="ArtM/GltK/GlnP/TcyL/YhdX-like"/>
</dbReference>
<comment type="similarity">
    <text evidence="8">Belongs to the binding-protein-dependent transport system permease family.</text>
</comment>
<keyword evidence="6 8" id="KW-1133">Transmembrane helix</keyword>
<evidence type="ECO:0000256" key="7">
    <source>
        <dbReference type="ARBA" id="ARBA00023136"/>
    </source>
</evidence>
<evidence type="ECO:0000256" key="2">
    <source>
        <dbReference type="ARBA" id="ARBA00022448"/>
    </source>
</evidence>
<protein>
    <submittedName>
        <fullName evidence="11">Amino acid ABC transporter permease</fullName>
    </submittedName>
</protein>
<dbReference type="GO" id="GO:0006865">
    <property type="term" value="P:amino acid transport"/>
    <property type="evidence" value="ECO:0007669"/>
    <property type="project" value="UniProtKB-KW"/>
</dbReference>
<evidence type="ECO:0000256" key="6">
    <source>
        <dbReference type="ARBA" id="ARBA00022989"/>
    </source>
</evidence>
<dbReference type="SUPFAM" id="SSF161098">
    <property type="entry name" value="MetI-like"/>
    <property type="match status" value="1"/>
</dbReference>
<dbReference type="InterPro" id="IPR010065">
    <property type="entry name" value="AA_ABC_transptr_permease_3TM"/>
</dbReference>
<proteinExistence type="inferred from homology"/>
<evidence type="ECO:0000256" key="8">
    <source>
        <dbReference type="RuleBase" id="RU363032"/>
    </source>
</evidence>
<dbReference type="CDD" id="cd06261">
    <property type="entry name" value="TM_PBP2"/>
    <property type="match status" value="1"/>
</dbReference>
<accession>A0A949N6I6</accession>
<evidence type="ECO:0000256" key="9">
    <source>
        <dbReference type="SAM" id="MobiDB-lite"/>
    </source>
</evidence>
<evidence type="ECO:0000313" key="12">
    <source>
        <dbReference type="Proteomes" id="UP000694501"/>
    </source>
</evidence>
<dbReference type="PROSITE" id="PS50928">
    <property type="entry name" value="ABC_TM1"/>
    <property type="match status" value="1"/>
</dbReference>
<feature type="transmembrane region" description="Helical" evidence="8">
    <location>
        <begin position="134"/>
        <end position="156"/>
    </location>
</feature>
<keyword evidence="2 8" id="KW-0813">Transport</keyword>
<keyword evidence="3" id="KW-1003">Cell membrane</keyword>
<dbReference type="PANTHER" id="PTHR30614:SF0">
    <property type="entry name" value="L-CYSTINE TRANSPORT SYSTEM PERMEASE PROTEIN TCYL"/>
    <property type="match status" value="1"/>
</dbReference>
<feature type="region of interest" description="Disordered" evidence="9">
    <location>
        <begin position="1"/>
        <end position="40"/>
    </location>
</feature>